<feature type="coiled-coil region" evidence="1">
    <location>
        <begin position="273"/>
        <end position="314"/>
    </location>
</feature>
<feature type="compositionally biased region" description="Polar residues" evidence="2">
    <location>
        <begin position="992"/>
        <end position="1004"/>
    </location>
</feature>
<feature type="region of interest" description="Disordered" evidence="2">
    <location>
        <begin position="537"/>
        <end position="581"/>
    </location>
</feature>
<evidence type="ECO:0000256" key="2">
    <source>
        <dbReference type="SAM" id="MobiDB-lite"/>
    </source>
</evidence>
<reference evidence="3 4" key="1">
    <citation type="journal article" date="2024" name="Science">
        <title>Giant polyketide synthase enzymes in the biosynthesis of giant marine polyether toxins.</title>
        <authorList>
            <person name="Fallon T.R."/>
            <person name="Shende V.V."/>
            <person name="Wierzbicki I.H."/>
            <person name="Pendleton A.L."/>
            <person name="Watervoot N.F."/>
            <person name="Auber R.P."/>
            <person name="Gonzalez D.J."/>
            <person name="Wisecaver J.H."/>
            <person name="Moore B.S."/>
        </authorList>
    </citation>
    <scope>NUCLEOTIDE SEQUENCE [LARGE SCALE GENOMIC DNA]</scope>
    <source>
        <strain evidence="3 4">12B1</strain>
    </source>
</reference>
<feature type="compositionally biased region" description="Low complexity" evidence="2">
    <location>
        <begin position="813"/>
        <end position="824"/>
    </location>
</feature>
<sequence length="1121" mass="123694">MPRSPSSGGHTPKSLGFSCEPPPSAQSAPSSPRDGLGALPSAPPGQRASTADENLRASPADEGRRPRLNRRSCTSSALSMRQLPENSVSTKLQLSELKTECESLRRKQVILQAQLEAARLEAKREAHLAEQSMDASERILAEHRMEASAVQERLESELHTAQDMLEVLKMEHGLELQRLEEKLEKSQKQTKIISATMWQRAFHHRLSRMLQERVRTLNARAEDSEKECKHVRDDLEIAQQALKNMAARTLQKALKSAMAATQGDVHTQARLHAERMQSEIRHMDGQMAEMRKALNEARRRCVRLQRVVSEHEEGQTVFMSVVRQTFCAELANQEAERQDVVTYAQADHKLLKRRAVLLALRLKSACDRERAVHEVALKWEVSLMRERQQTERLRLELKHAEARAGQMQAISIQKEQDAVAAIAQMAHMEKKFSFEVHRLKTTIEEMAEEHEQKVADLEKEAKIIAAGIDNRVTEAQEEAREQIRRAREEAATAKNELYRGDRSHTLMKQTEESLNTALRYRDQAVHMLACVLSRVNIPPQDKSSEPSSPSLSSAEPLRLSSPSSGKRTPSKSRLGSRKNLSLDIHTVSEPVRLFDETKDRHGRNVERFERELLTVLANPAHTRSVMKRLDASLEHMLHNPGADLGRSFKYERENESGASSELSNEQVLQQKVEALNNELEQKEAARQAYEQSASESKNQLRTVARLLARFLRGDTSTIDGLLSWNAYLAESDEDAEQVVAVLPPESIRASLSKVTHNVHSEGPMCAQGIRAREDFPGELKIVVPGQAIDSMAASRIDSRAGSRPASRADSRRSSGVGSRPSSGAASGGLGHELAARRAQELHAREAHELAAHAGCENAAAEHTTPPPTPLGHDLMGKVDMFPLPLEEDSASTMAATSFRHSRDEASPSPSSAAETRPLSPTMSRHESTSSVASELILPFVGSRAKIAGARSKSAGQPVSDPRFHEATGDSLRRPSSAKDVCDPPPLPPSHADSLSANPSRSQQGAHKRDRAKARPRTSASELPSPDLAHNRRSGSRLTASAEPVVDDGEPSSSPGSMSPKVLPASRPRTLTPLTGSSIVSGLNEITKHVKPSPMFSEKRLQPLKVNQKLDSSSKAGRRTLQ</sequence>
<feature type="coiled-coil region" evidence="1">
    <location>
        <begin position="440"/>
        <end position="496"/>
    </location>
</feature>
<feature type="compositionally biased region" description="Polar residues" evidence="2">
    <location>
        <begin position="71"/>
        <end position="88"/>
    </location>
</feature>
<dbReference type="AlphaFoldDB" id="A0AB34IR81"/>
<accession>A0AB34IR81</accession>
<feature type="region of interest" description="Disordered" evidence="2">
    <location>
        <begin position="948"/>
        <end position="1076"/>
    </location>
</feature>
<keyword evidence="4" id="KW-1185">Reference proteome</keyword>
<feature type="compositionally biased region" description="Basic and acidic residues" evidence="2">
    <location>
        <begin position="53"/>
        <end position="65"/>
    </location>
</feature>
<evidence type="ECO:0008006" key="5">
    <source>
        <dbReference type="Google" id="ProtNLM"/>
    </source>
</evidence>
<evidence type="ECO:0000313" key="4">
    <source>
        <dbReference type="Proteomes" id="UP001515480"/>
    </source>
</evidence>
<feature type="region of interest" description="Disordered" evidence="2">
    <location>
        <begin position="890"/>
        <end position="931"/>
    </location>
</feature>
<comment type="caution">
    <text evidence="3">The sequence shown here is derived from an EMBL/GenBank/DDBJ whole genome shotgun (WGS) entry which is preliminary data.</text>
</comment>
<feature type="compositionally biased region" description="Polar residues" evidence="2">
    <location>
        <begin position="918"/>
        <end position="931"/>
    </location>
</feature>
<feature type="coiled-coil region" evidence="1">
    <location>
        <begin position="662"/>
        <end position="699"/>
    </location>
</feature>
<keyword evidence="1" id="KW-0175">Coiled coil</keyword>
<proteinExistence type="predicted"/>
<protein>
    <recommendedName>
        <fullName evidence="5">Cilia- and flagella-associated protein 157</fullName>
    </recommendedName>
</protein>
<dbReference type="Proteomes" id="UP001515480">
    <property type="component" value="Unassembled WGS sequence"/>
</dbReference>
<feature type="compositionally biased region" description="Basic and acidic residues" evidence="2">
    <location>
        <begin position="961"/>
        <end position="972"/>
    </location>
</feature>
<evidence type="ECO:0000313" key="3">
    <source>
        <dbReference type="EMBL" id="KAL1503665.1"/>
    </source>
</evidence>
<feature type="compositionally biased region" description="Low complexity" evidence="2">
    <location>
        <begin position="545"/>
        <end position="564"/>
    </location>
</feature>
<evidence type="ECO:0000256" key="1">
    <source>
        <dbReference type="SAM" id="Coils"/>
    </source>
</evidence>
<feature type="region of interest" description="Disordered" evidence="2">
    <location>
        <begin position="1"/>
        <end position="88"/>
    </location>
</feature>
<feature type="compositionally biased region" description="Basic and acidic residues" evidence="2">
    <location>
        <begin position="796"/>
        <end position="812"/>
    </location>
</feature>
<gene>
    <name evidence="3" type="ORF">AB1Y20_012138</name>
</gene>
<dbReference type="EMBL" id="JBGBPQ010000021">
    <property type="protein sequence ID" value="KAL1503665.1"/>
    <property type="molecule type" value="Genomic_DNA"/>
</dbReference>
<feature type="compositionally biased region" description="Low complexity" evidence="2">
    <location>
        <begin position="1050"/>
        <end position="1059"/>
    </location>
</feature>
<feature type="region of interest" description="Disordered" evidence="2">
    <location>
        <begin position="793"/>
        <end position="831"/>
    </location>
</feature>
<name>A0AB34IR81_PRYPA</name>
<feature type="region of interest" description="Disordered" evidence="2">
    <location>
        <begin position="1089"/>
        <end position="1121"/>
    </location>
</feature>
<feature type="compositionally biased region" description="Basic residues" evidence="2">
    <location>
        <begin position="1005"/>
        <end position="1015"/>
    </location>
</feature>
<organism evidence="3 4">
    <name type="scientific">Prymnesium parvum</name>
    <name type="common">Toxic golden alga</name>
    <dbReference type="NCBI Taxonomy" id="97485"/>
    <lineage>
        <taxon>Eukaryota</taxon>
        <taxon>Haptista</taxon>
        <taxon>Haptophyta</taxon>
        <taxon>Prymnesiophyceae</taxon>
        <taxon>Prymnesiales</taxon>
        <taxon>Prymnesiaceae</taxon>
        <taxon>Prymnesium</taxon>
    </lineage>
</organism>